<dbReference type="OrthoDB" id="74360at2759"/>
<comment type="caution">
    <text evidence="5">The sequence shown here is derived from an EMBL/GenBank/DDBJ whole genome shotgun (WGS) entry which is preliminary data.</text>
</comment>
<dbReference type="GO" id="GO:0050661">
    <property type="term" value="F:NADP binding"/>
    <property type="evidence" value="ECO:0007669"/>
    <property type="project" value="InterPro"/>
</dbReference>
<dbReference type="GO" id="GO:0050660">
    <property type="term" value="F:flavin adenine dinucleotide binding"/>
    <property type="evidence" value="ECO:0007669"/>
    <property type="project" value="InterPro"/>
</dbReference>
<name>A0A8H4W799_9HELO</name>
<proteinExistence type="inferred from homology"/>
<dbReference type="InterPro" id="IPR051209">
    <property type="entry name" value="FAD-bind_Monooxygenase_sf"/>
</dbReference>
<keyword evidence="3" id="KW-0274">FAD</keyword>
<reference evidence="5 6" key="1">
    <citation type="submission" date="2020-03" db="EMBL/GenBank/DDBJ databases">
        <title>Draft Genome Sequence of Cudoniella acicularis.</title>
        <authorList>
            <person name="Buettner E."/>
            <person name="Kellner H."/>
        </authorList>
    </citation>
    <scope>NUCLEOTIDE SEQUENCE [LARGE SCALE GENOMIC DNA]</scope>
    <source>
        <strain evidence="5 6">DSM 108380</strain>
    </source>
</reference>
<evidence type="ECO:0000313" key="5">
    <source>
        <dbReference type="EMBL" id="KAF4636507.1"/>
    </source>
</evidence>
<dbReference type="AlphaFoldDB" id="A0A8H4W799"/>
<sequence>MASKSPIHDDKSHTLLREKHNNANLVIIGGMCAAIDHLRTHKNGKLIIFEKGGGFGGTWHDNVFPGCCCDVYSNLYSFSFEQNPDWTHLYPDQEEILAYLTSVAQKYDLYKYVRFNTTVDEARWNENKNRWGVTVVINGGKDSEYGSGYTVTSDFLISCVGQLNIPKYPHIADLDSFEGKVMHSARWDWSYPLGGKKIAIVGTGATAAQIVPEVAKVADHLTVLQRTPAWVIPRHDSIISEWRKSLLRHVQPARQWFRTESMKVRESFHEAVTQAESAKAKQMQEIALAHMRRQLPDRPDLWKKFTPSYSPGCKRSVLSDDYYPTFLRENVTLETSPISRITKKGILFHGQESETEFDLIVLATGFETFDYMHPLKVFGCKGRSLTEIWHGLPRAYKGVTVEDIPNFGMLFGPNTNLSHNSLILVIEAQSRYISTLVDAVLDVKTHGKHLSLMPKLEVIESYNLDLQKALSKTSFADPNCNSWWKNSEGIITNNWSGTAVDYQNLISDVIWEDYEIKETDGSKTFVLRRKASTHIGRVKEETHLSTSTLKSAFVKSWSFLNWLCCSWYSQEDTQYEQIHKLSSDSEHGELSKNNK</sequence>
<dbReference type="InterPro" id="IPR036188">
    <property type="entry name" value="FAD/NAD-bd_sf"/>
</dbReference>
<dbReference type="EMBL" id="JAAMPI010000062">
    <property type="protein sequence ID" value="KAF4636507.1"/>
    <property type="molecule type" value="Genomic_DNA"/>
</dbReference>
<dbReference type="PANTHER" id="PTHR42877">
    <property type="entry name" value="L-ORNITHINE N(5)-MONOOXYGENASE-RELATED"/>
    <property type="match status" value="1"/>
</dbReference>
<dbReference type="GO" id="GO:0004499">
    <property type="term" value="F:N,N-dimethylaniline monooxygenase activity"/>
    <property type="evidence" value="ECO:0007669"/>
    <property type="project" value="InterPro"/>
</dbReference>
<keyword evidence="2" id="KW-0285">Flavoprotein</keyword>
<keyword evidence="4" id="KW-0560">Oxidoreductase</keyword>
<protein>
    <submittedName>
        <fullName evidence="5">Uncharacterized protein</fullName>
    </submittedName>
</protein>
<comment type="similarity">
    <text evidence="1">Belongs to the FAD-binding monooxygenase family.</text>
</comment>
<organism evidence="5 6">
    <name type="scientific">Cudoniella acicularis</name>
    <dbReference type="NCBI Taxonomy" id="354080"/>
    <lineage>
        <taxon>Eukaryota</taxon>
        <taxon>Fungi</taxon>
        <taxon>Dikarya</taxon>
        <taxon>Ascomycota</taxon>
        <taxon>Pezizomycotina</taxon>
        <taxon>Leotiomycetes</taxon>
        <taxon>Helotiales</taxon>
        <taxon>Tricladiaceae</taxon>
        <taxon>Cudoniella</taxon>
    </lineage>
</organism>
<dbReference type="Gene3D" id="3.50.50.60">
    <property type="entry name" value="FAD/NAD(P)-binding domain"/>
    <property type="match status" value="2"/>
</dbReference>
<dbReference type="SUPFAM" id="SSF51905">
    <property type="entry name" value="FAD/NAD(P)-binding domain"/>
    <property type="match status" value="2"/>
</dbReference>
<dbReference type="PANTHER" id="PTHR42877:SF4">
    <property type="entry name" value="FAD_NAD(P)-BINDING DOMAIN-CONTAINING PROTEIN-RELATED"/>
    <property type="match status" value="1"/>
</dbReference>
<gene>
    <name evidence="5" type="ORF">G7Y89_g1577</name>
</gene>
<evidence type="ECO:0000256" key="3">
    <source>
        <dbReference type="ARBA" id="ARBA00022827"/>
    </source>
</evidence>
<keyword evidence="6" id="KW-1185">Reference proteome</keyword>
<accession>A0A8H4W799</accession>
<evidence type="ECO:0000256" key="1">
    <source>
        <dbReference type="ARBA" id="ARBA00010139"/>
    </source>
</evidence>
<evidence type="ECO:0000256" key="2">
    <source>
        <dbReference type="ARBA" id="ARBA00022630"/>
    </source>
</evidence>
<dbReference type="InterPro" id="IPR020946">
    <property type="entry name" value="Flavin_mOase-like"/>
</dbReference>
<dbReference type="Pfam" id="PF00743">
    <property type="entry name" value="FMO-like"/>
    <property type="match status" value="1"/>
</dbReference>
<dbReference type="Proteomes" id="UP000566819">
    <property type="component" value="Unassembled WGS sequence"/>
</dbReference>
<evidence type="ECO:0000256" key="4">
    <source>
        <dbReference type="ARBA" id="ARBA00023002"/>
    </source>
</evidence>
<evidence type="ECO:0000313" key="6">
    <source>
        <dbReference type="Proteomes" id="UP000566819"/>
    </source>
</evidence>